<evidence type="ECO:0000313" key="2">
    <source>
        <dbReference type="EMBL" id="KAA8582067.1"/>
    </source>
</evidence>
<keyword evidence="1" id="KW-0812">Transmembrane</keyword>
<organism evidence="2 3">
    <name type="scientific">Etheostoma spectabile</name>
    <name type="common">orangethroat darter</name>
    <dbReference type="NCBI Taxonomy" id="54343"/>
    <lineage>
        <taxon>Eukaryota</taxon>
        <taxon>Metazoa</taxon>
        <taxon>Chordata</taxon>
        <taxon>Craniata</taxon>
        <taxon>Vertebrata</taxon>
        <taxon>Euteleostomi</taxon>
        <taxon>Actinopterygii</taxon>
        <taxon>Neopterygii</taxon>
        <taxon>Teleostei</taxon>
        <taxon>Neoteleostei</taxon>
        <taxon>Acanthomorphata</taxon>
        <taxon>Eupercaria</taxon>
        <taxon>Perciformes</taxon>
        <taxon>Percoidei</taxon>
        <taxon>Percidae</taxon>
        <taxon>Etheostomatinae</taxon>
        <taxon>Etheostoma</taxon>
    </lineage>
</organism>
<feature type="transmembrane region" description="Helical" evidence="1">
    <location>
        <begin position="20"/>
        <end position="37"/>
    </location>
</feature>
<accession>A0A5J5CK37</accession>
<dbReference type="EMBL" id="VOFY01000020">
    <property type="protein sequence ID" value="KAA8582067.1"/>
    <property type="molecule type" value="Genomic_DNA"/>
</dbReference>
<evidence type="ECO:0000256" key="1">
    <source>
        <dbReference type="SAM" id="Phobius"/>
    </source>
</evidence>
<evidence type="ECO:0000313" key="3">
    <source>
        <dbReference type="Proteomes" id="UP000327493"/>
    </source>
</evidence>
<dbReference type="AlphaFoldDB" id="A0A5J5CK37"/>
<sequence length="218" mass="23932">MTTPVRPTPALQWTSTGRLVFFGSLMLFVCLLTDWISSSGNQLHSGVIIRQDVLEAVFVSAFWQLGDGSSLTSSYIGCLDTDRPFRWATFRGPIFFTSDLAPFFMPWCDNRVETKKRLTGGGKPSTVFFPAGTSDTGLFLKSFLVFCLAWPLRSPSETEGIILGCRKSDSKYKGSLSWIRGAGGGVAVSAAEEDTVRSLTRIPSRLCANPATSIEFRF</sequence>
<protein>
    <submittedName>
        <fullName evidence="2">Uncharacterized protein</fullName>
    </submittedName>
</protein>
<reference evidence="2 3" key="1">
    <citation type="submission" date="2019-08" db="EMBL/GenBank/DDBJ databases">
        <title>A chromosome-level genome assembly, high-density linkage maps, and genome scans reveal the genomic architecture of hybrid incompatibilities underlying speciation via character displacement in darters (Percidae: Etheostominae).</title>
        <authorList>
            <person name="Moran R.L."/>
            <person name="Catchen J.M."/>
            <person name="Fuller R.C."/>
        </authorList>
    </citation>
    <scope>NUCLEOTIDE SEQUENCE [LARGE SCALE GENOMIC DNA]</scope>
    <source>
        <strain evidence="2">EspeVRDwgs_2016</strain>
        <tissue evidence="2">Muscle</tissue>
    </source>
</reference>
<keyword evidence="1" id="KW-0472">Membrane</keyword>
<comment type="caution">
    <text evidence="2">The sequence shown here is derived from an EMBL/GenBank/DDBJ whole genome shotgun (WGS) entry which is preliminary data.</text>
</comment>
<dbReference type="Proteomes" id="UP000327493">
    <property type="component" value="Chromosome 20"/>
</dbReference>
<proteinExistence type="predicted"/>
<keyword evidence="3" id="KW-1185">Reference proteome</keyword>
<gene>
    <name evidence="2" type="ORF">FQN60_008807</name>
</gene>
<name>A0A5J5CK37_9PERO</name>
<keyword evidence="1" id="KW-1133">Transmembrane helix</keyword>